<feature type="domain" description="Glucosamine/galactosamine-6-phosphate isomerase" evidence="8">
    <location>
        <begin position="16"/>
        <end position="224"/>
    </location>
</feature>
<dbReference type="Pfam" id="PF01182">
    <property type="entry name" value="Glucosamine_iso"/>
    <property type="match status" value="1"/>
</dbReference>
<evidence type="ECO:0000313" key="10">
    <source>
        <dbReference type="Proteomes" id="UP000539538"/>
    </source>
</evidence>
<dbReference type="PANTHER" id="PTHR11054">
    <property type="entry name" value="6-PHOSPHOGLUCONOLACTONASE"/>
    <property type="match status" value="1"/>
</dbReference>
<proteinExistence type="inferred from homology"/>
<evidence type="ECO:0000256" key="7">
    <source>
        <dbReference type="RuleBase" id="RU365095"/>
    </source>
</evidence>
<dbReference type="PANTHER" id="PTHR11054:SF0">
    <property type="entry name" value="6-PHOSPHOGLUCONOLACTONASE"/>
    <property type="match status" value="1"/>
</dbReference>
<dbReference type="InterPro" id="IPR037171">
    <property type="entry name" value="NagB/RpiA_transferase-like"/>
</dbReference>
<organism evidence="9 10">
    <name type="scientific">Aminobacter niigataensis</name>
    <dbReference type="NCBI Taxonomy" id="83265"/>
    <lineage>
        <taxon>Bacteria</taxon>
        <taxon>Pseudomonadati</taxon>
        <taxon>Pseudomonadota</taxon>
        <taxon>Alphaproteobacteria</taxon>
        <taxon>Hyphomicrobiales</taxon>
        <taxon>Phyllobacteriaceae</taxon>
        <taxon>Aminobacter</taxon>
    </lineage>
</organism>
<evidence type="ECO:0000256" key="1">
    <source>
        <dbReference type="ARBA" id="ARBA00000832"/>
    </source>
</evidence>
<name>A0ABR6LB39_9HYPH</name>
<evidence type="ECO:0000256" key="6">
    <source>
        <dbReference type="ARBA" id="ARBA00020337"/>
    </source>
</evidence>
<comment type="caution">
    <text evidence="9">The sequence shown here is derived from an EMBL/GenBank/DDBJ whole genome shotgun (WGS) entry which is preliminary data.</text>
</comment>
<evidence type="ECO:0000259" key="8">
    <source>
        <dbReference type="Pfam" id="PF01182"/>
    </source>
</evidence>
<evidence type="ECO:0000256" key="3">
    <source>
        <dbReference type="ARBA" id="ARBA00004961"/>
    </source>
</evidence>
<evidence type="ECO:0000256" key="5">
    <source>
        <dbReference type="ARBA" id="ARBA00013198"/>
    </source>
</evidence>
<evidence type="ECO:0000256" key="4">
    <source>
        <dbReference type="ARBA" id="ARBA00010662"/>
    </source>
</evidence>
<dbReference type="InterPro" id="IPR039104">
    <property type="entry name" value="6PGL"/>
</dbReference>
<dbReference type="CDD" id="cd01400">
    <property type="entry name" value="6PGL"/>
    <property type="match status" value="1"/>
</dbReference>
<reference evidence="9 10" key="1">
    <citation type="submission" date="2020-08" db="EMBL/GenBank/DDBJ databases">
        <title>Genomic Encyclopedia of Type Strains, Phase IV (KMG-IV): sequencing the most valuable type-strain genomes for metagenomic binning, comparative biology and taxonomic classification.</title>
        <authorList>
            <person name="Goeker M."/>
        </authorList>
    </citation>
    <scope>NUCLEOTIDE SEQUENCE [LARGE SCALE GENOMIC DNA]</scope>
    <source>
        <strain evidence="9 10">DSM 7050</strain>
    </source>
</reference>
<dbReference type="SUPFAM" id="SSF100950">
    <property type="entry name" value="NagB/RpiA/CoA transferase-like"/>
    <property type="match status" value="1"/>
</dbReference>
<evidence type="ECO:0000256" key="2">
    <source>
        <dbReference type="ARBA" id="ARBA00002681"/>
    </source>
</evidence>
<dbReference type="NCBIfam" id="TIGR01198">
    <property type="entry name" value="pgl"/>
    <property type="match status" value="1"/>
</dbReference>
<keyword evidence="10" id="KW-1185">Reference proteome</keyword>
<dbReference type="InterPro" id="IPR006148">
    <property type="entry name" value="Glc/Gal-6P_isomerase"/>
</dbReference>
<comment type="catalytic activity">
    <reaction evidence="1 7">
        <text>6-phospho-D-glucono-1,5-lactone + H2O = 6-phospho-D-gluconate + H(+)</text>
        <dbReference type="Rhea" id="RHEA:12556"/>
        <dbReference type="ChEBI" id="CHEBI:15377"/>
        <dbReference type="ChEBI" id="CHEBI:15378"/>
        <dbReference type="ChEBI" id="CHEBI:57955"/>
        <dbReference type="ChEBI" id="CHEBI:58759"/>
        <dbReference type="EC" id="3.1.1.31"/>
    </reaction>
</comment>
<dbReference type="EC" id="3.1.1.31" evidence="5 7"/>
<comment type="function">
    <text evidence="2 7">Hydrolysis of 6-phosphogluconolactone to 6-phosphogluconate.</text>
</comment>
<dbReference type="EMBL" id="JACHOT010000011">
    <property type="protein sequence ID" value="MBB4653220.1"/>
    <property type="molecule type" value="Genomic_DNA"/>
</dbReference>
<dbReference type="InterPro" id="IPR005900">
    <property type="entry name" value="6-phosphogluconolactonase_DevB"/>
</dbReference>
<evidence type="ECO:0000313" key="9">
    <source>
        <dbReference type="EMBL" id="MBB4653220.1"/>
    </source>
</evidence>
<comment type="pathway">
    <text evidence="3 7">Carbohydrate degradation; pentose phosphate pathway; D-ribulose 5-phosphate from D-glucose 6-phosphate (oxidative stage): step 2/3.</text>
</comment>
<sequence length="236" mass="24632">MSAMAGIAPHWNEFATREELAASLASAVADALRAAIGRRGEAFLAVSGGSTPGRFFAALSKEALDWSKVTVTLVDERFVPESSPRSNAALAKASLLQNEASAARFAPLFHEASTVETSADLADAEIRTLPWPLDATILGMGGDGHTASFFPDADGLDALLDTASARIVMPVHADSAGEPRLTLTLPALVGAGLVVVHIEGAEKRNVIEAALASEPALPIRTVLDRGPRAAEIYWAP</sequence>
<protein>
    <recommendedName>
        <fullName evidence="6 7">6-phosphogluconolactonase</fullName>
        <shortName evidence="7">6PGL</shortName>
        <ecNumber evidence="5 7">3.1.1.31</ecNumber>
    </recommendedName>
</protein>
<keyword evidence="7 9" id="KW-0378">Hydrolase</keyword>
<comment type="similarity">
    <text evidence="4 7">Belongs to the glucosamine/galactosamine-6-phosphate isomerase family. 6-phosphogluconolactonase subfamily.</text>
</comment>
<dbReference type="Proteomes" id="UP000539538">
    <property type="component" value="Unassembled WGS sequence"/>
</dbReference>
<dbReference type="Gene3D" id="3.40.50.1360">
    <property type="match status" value="1"/>
</dbReference>
<gene>
    <name evidence="7" type="primary">pgl</name>
    <name evidence="9" type="ORF">GGQ99_005005</name>
</gene>
<dbReference type="GO" id="GO:0017057">
    <property type="term" value="F:6-phosphogluconolactonase activity"/>
    <property type="evidence" value="ECO:0007669"/>
    <property type="project" value="UniProtKB-EC"/>
</dbReference>
<accession>A0ABR6LB39</accession>